<dbReference type="OrthoDB" id="9804077at2"/>
<evidence type="ECO:0000313" key="6">
    <source>
        <dbReference type="Proteomes" id="UP000324646"/>
    </source>
</evidence>
<name>A0A5C0SDL5_CRATE</name>
<organism evidence="5 6">
    <name type="scientific">Crassaminicella thermophila</name>
    <dbReference type="NCBI Taxonomy" id="2599308"/>
    <lineage>
        <taxon>Bacteria</taxon>
        <taxon>Bacillati</taxon>
        <taxon>Bacillota</taxon>
        <taxon>Clostridia</taxon>
        <taxon>Eubacteriales</taxon>
        <taxon>Clostridiaceae</taxon>
        <taxon>Crassaminicella</taxon>
    </lineage>
</organism>
<reference evidence="5 6" key="1">
    <citation type="submission" date="2019-07" db="EMBL/GenBank/DDBJ databases">
        <title>Complete genome of Crassaminicella thermophila SY095.</title>
        <authorList>
            <person name="Li X."/>
        </authorList>
    </citation>
    <scope>NUCLEOTIDE SEQUENCE [LARGE SCALE GENOMIC DNA]</scope>
    <source>
        <strain evidence="5 6">SY095</strain>
    </source>
</reference>
<proteinExistence type="inferred from homology"/>
<dbReference type="Gene3D" id="2.40.50.140">
    <property type="entry name" value="Nucleic acid-binding proteins"/>
    <property type="match status" value="3"/>
</dbReference>
<evidence type="ECO:0000256" key="2">
    <source>
        <dbReference type="ARBA" id="ARBA00022980"/>
    </source>
</evidence>
<dbReference type="SUPFAM" id="SSF50249">
    <property type="entry name" value="Nucleic acid-binding proteins"/>
    <property type="match status" value="3"/>
</dbReference>
<feature type="domain" description="S1 motif" evidence="4">
    <location>
        <begin position="26"/>
        <end position="96"/>
    </location>
</feature>
<keyword evidence="2 5" id="KW-0689">Ribosomal protein</keyword>
<dbReference type="InterPro" id="IPR035104">
    <property type="entry name" value="Ribosomal_protein_S1-like"/>
</dbReference>
<dbReference type="PANTHER" id="PTHR10724">
    <property type="entry name" value="30S RIBOSOMAL PROTEIN S1"/>
    <property type="match status" value="1"/>
</dbReference>
<dbReference type="CDD" id="cd05688">
    <property type="entry name" value="S1_RPS1_repeat_ec3"/>
    <property type="match status" value="1"/>
</dbReference>
<dbReference type="Proteomes" id="UP000324646">
    <property type="component" value="Chromosome"/>
</dbReference>
<feature type="domain" description="S1 motif" evidence="4">
    <location>
        <begin position="117"/>
        <end position="185"/>
    </location>
</feature>
<evidence type="ECO:0000259" key="4">
    <source>
        <dbReference type="PROSITE" id="PS50126"/>
    </source>
</evidence>
<sequence length="301" mass="34038">MMEKEIFFYLKKELTLKKNWEILEEAAKEKGTVEVKILQAIKGGVIAICNEIKGFIPASQLSTSYVSDLQEFVGKQINVKIIDLNRRKKNVVFSHRVLMEEENKIKRRLLWEKIEKGSVVEGEVKRITNFGAFVDIGGIDGLVHISDLSWGRVNHPSDVVKIGDRIKVVILDFDKENEKISLGLKQTTPEPWINIDEKFNIGDIVEGKIVKLVDFGVFVEIAPGIDGLVHISQICDRHIAKPSEEVHVGLKVKVKILDINKENKRISLSIKEAAENIEEPNLEIINNDEPTTIGDIIESKK</sequence>
<dbReference type="EMBL" id="CP042243">
    <property type="protein sequence ID" value="QEK12180.1"/>
    <property type="molecule type" value="Genomic_DNA"/>
</dbReference>
<dbReference type="InterPro" id="IPR003029">
    <property type="entry name" value="S1_domain"/>
</dbReference>
<dbReference type="CDD" id="cd04465">
    <property type="entry name" value="S1_RPS1_repeat_ec2_hs2"/>
    <property type="match status" value="1"/>
</dbReference>
<dbReference type="PROSITE" id="PS50126">
    <property type="entry name" value="S1"/>
    <property type="match status" value="3"/>
</dbReference>
<accession>A0A5C0SDL5</accession>
<dbReference type="PANTHER" id="PTHR10724:SF7">
    <property type="entry name" value="SMALL RIBOSOMAL SUBUNIT PROTEIN BS1C"/>
    <property type="match status" value="1"/>
</dbReference>
<dbReference type="SMART" id="SM00316">
    <property type="entry name" value="S1"/>
    <property type="match status" value="3"/>
</dbReference>
<dbReference type="InterPro" id="IPR050437">
    <property type="entry name" value="Ribos_protein_bS1-like"/>
</dbReference>
<dbReference type="FunFam" id="2.40.50.140:FF:000039">
    <property type="entry name" value="30S ribosomal protein S1"/>
    <property type="match status" value="1"/>
</dbReference>
<protein>
    <submittedName>
        <fullName evidence="5">30S ribosomal protein S1</fullName>
    </submittedName>
</protein>
<feature type="domain" description="S1 motif" evidence="4">
    <location>
        <begin position="202"/>
        <end position="271"/>
    </location>
</feature>
<dbReference type="PRINTS" id="PR00681">
    <property type="entry name" value="RIBOSOMALS1"/>
</dbReference>
<evidence type="ECO:0000256" key="3">
    <source>
        <dbReference type="ARBA" id="ARBA00023274"/>
    </source>
</evidence>
<comment type="similarity">
    <text evidence="1">Belongs to the bacterial ribosomal protein bS1 family.</text>
</comment>
<dbReference type="InterPro" id="IPR012340">
    <property type="entry name" value="NA-bd_OB-fold"/>
</dbReference>
<dbReference type="Pfam" id="PF00575">
    <property type="entry name" value="S1"/>
    <property type="match status" value="3"/>
</dbReference>
<dbReference type="FunFam" id="2.40.50.140:FF:000051">
    <property type="entry name" value="RNA-binding transcriptional accessory protein"/>
    <property type="match status" value="1"/>
</dbReference>
<gene>
    <name evidence="5" type="primary">rpsA</name>
    <name evidence="5" type="ORF">FQB35_07215</name>
</gene>
<dbReference type="KEGG" id="crs:FQB35_07215"/>
<dbReference type="NCBIfam" id="NF005208">
    <property type="entry name" value="PRK06676.1"/>
    <property type="match status" value="1"/>
</dbReference>
<evidence type="ECO:0000256" key="1">
    <source>
        <dbReference type="ARBA" id="ARBA00006767"/>
    </source>
</evidence>
<dbReference type="AlphaFoldDB" id="A0A5C0SDL5"/>
<dbReference type="GO" id="GO:0003729">
    <property type="term" value="F:mRNA binding"/>
    <property type="evidence" value="ECO:0007669"/>
    <property type="project" value="TreeGrafter"/>
</dbReference>
<dbReference type="GO" id="GO:0006412">
    <property type="term" value="P:translation"/>
    <property type="evidence" value="ECO:0007669"/>
    <property type="project" value="TreeGrafter"/>
</dbReference>
<evidence type="ECO:0000313" key="5">
    <source>
        <dbReference type="EMBL" id="QEK12180.1"/>
    </source>
</evidence>
<dbReference type="GO" id="GO:0022627">
    <property type="term" value="C:cytosolic small ribosomal subunit"/>
    <property type="evidence" value="ECO:0007669"/>
    <property type="project" value="TreeGrafter"/>
</dbReference>
<keyword evidence="3" id="KW-0687">Ribonucleoprotein</keyword>
<keyword evidence="6" id="KW-1185">Reference proteome</keyword>
<dbReference type="GO" id="GO:0003735">
    <property type="term" value="F:structural constituent of ribosome"/>
    <property type="evidence" value="ECO:0007669"/>
    <property type="project" value="TreeGrafter"/>
</dbReference>